<dbReference type="SUPFAM" id="SSF53850">
    <property type="entry name" value="Periplasmic binding protein-like II"/>
    <property type="match status" value="1"/>
</dbReference>
<dbReference type="PIRSF" id="PIRSF002741">
    <property type="entry name" value="MppA"/>
    <property type="match status" value="1"/>
</dbReference>
<evidence type="ECO:0000259" key="3">
    <source>
        <dbReference type="Pfam" id="PF00496"/>
    </source>
</evidence>
<feature type="region of interest" description="Disordered" evidence="1">
    <location>
        <begin position="34"/>
        <end position="54"/>
    </location>
</feature>
<dbReference type="PANTHER" id="PTHR30290:SF83">
    <property type="entry name" value="ABC TRANSPORTER SUBSTRATE-BINDING PROTEIN"/>
    <property type="match status" value="1"/>
</dbReference>
<reference evidence="5" key="1">
    <citation type="journal article" date="2019" name="Int. J. Syst. Evol. Microbiol.">
        <title>The Global Catalogue of Microorganisms (GCM) 10K type strain sequencing project: providing services to taxonomists for standard genome sequencing and annotation.</title>
        <authorList>
            <consortium name="The Broad Institute Genomics Platform"/>
            <consortium name="The Broad Institute Genome Sequencing Center for Infectious Disease"/>
            <person name="Wu L."/>
            <person name="Ma J."/>
        </authorList>
    </citation>
    <scope>NUCLEOTIDE SEQUENCE [LARGE SCALE GENOMIC DNA]</scope>
    <source>
        <strain evidence="5">JCM 18081</strain>
    </source>
</reference>
<proteinExistence type="predicted"/>
<dbReference type="InterPro" id="IPR039424">
    <property type="entry name" value="SBP_5"/>
</dbReference>
<keyword evidence="5" id="KW-1185">Reference proteome</keyword>
<dbReference type="Proteomes" id="UP001501265">
    <property type="component" value="Unassembled WGS sequence"/>
</dbReference>
<dbReference type="PANTHER" id="PTHR30290">
    <property type="entry name" value="PERIPLASMIC BINDING COMPONENT OF ABC TRANSPORTER"/>
    <property type="match status" value="1"/>
</dbReference>
<dbReference type="EMBL" id="BAABIG010000004">
    <property type="protein sequence ID" value="GAA4783686.1"/>
    <property type="molecule type" value="Genomic_DNA"/>
</dbReference>
<dbReference type="RefSeq" id="WP_345616968.1">
    <property type="nucleotide sequence ID" value="NZ_BAABIG010000004.1"/>
</dbReference>
<sequence>MRGATQAARAACAMAAALAVTACGGGGDDGGDGGAVLSSSWGDPQNPLEPANTNEVQGGKVLDMIFRGLKQYDPDSGEARDMLAEKIETTDSQNFTVTVKDGWTFSNGEKVSAQSFVDAWNYGASLKNNQRNAYFFSYIDGYDKAHPEDGGKQSADTLSGLKVTGPRTFTVKLNQKFSTFPDTLGYPAYAPLPRAFFDDHDGWLRKPVGNGPYRVDNYARGSQMSLRKWDDYPGDDKAVNGGVDLKVYTDNNTAYTDLMAGNLDLVDDVPAAQLKNVKSDLGDRYINTPAGIIQTLAFPYYDDNWNKSGAEKVRKGLSMAIDRDQITDTIFHGTRTPATDWTSPVLGADGGYKKGLCGESCDFKPDEAKKLIKEGGGLPGGQVKITYNADTGSHKQWVDAVCNSVNNALDNDKACVGNPVGTFADFRNQITGKKMSGPFRAGWQMDYPLIQNFLQPLYYTNASSNDGKWSNDEFDSLLDKANAETDNAQAIKTFQQAEGVVRDNMAAIPLWYQNGSAGYSDRLSGVKLNPFSVPVYDEITVS</sequence>
<name>A0ABP9AMT1_9ACTN</name>
<dbReference type="Gene3D" id="3.90.76.10">
    <property type="entry name" value="Dipeptide-binding Protein, Domain 1"/>
    <property type="match status" value="1"/>
</dbReference>
<organism evidence="4 5">
    <name type="scientific">Streptomyces ziwulingensis</name>
    <dbReference type="NCBI Taxonomy" id="1045501"/>
    <lineage>
        <taxon>Bacteria</taxon>
        <taxon>Bacillati</taxon>
        <taxon>Actinomycetota</taxon>
        <taxon>Actinomycetes</taxon>
        <taxon>Kitasatosporales</taxon>
        <taxon>Streptomycetaceae</taxon>
        <taxon>Streptomyces</taxon>
    </lineage>
</organism>
<dbReference type="CDD" id="cd00995">
    <property type="entry name" value="PBP2_NikA_DppA_OppA_like"/>
    <property type="match status" value="1"/>
</dbReference>
<accession>A0ABP9AMT1</accession>
<feature type="chain" id="PRO_5046848333" evidence="2">
    <location>
        <begin position="23"/>
        <end position="542"/>
    </location>
</feature>
<evidence type="ECO:0000313" key="5">
    <source>
        <dbReference type="Proteomes" id="UP001501265"/>
    </source>
</evidence>
<evidence type="ECO:0000256" key="1">
    <source>
        <dbReference type="SAM" id="MobiDB-lite"/>
    </source>
</evidence>
<feature type="domain" description="Solute-binding protein family 5" evidence="3">
    <location>
        <begin position="82"/>
        <end position="463"/>
    </location>
</feature>
<dbReference type="InterPro" id="IPR000914">
    <property type="entry name" value="SBP_5_dom"/>
</dbReference>
<dbReference type="Gene3D" id="3.10.105.10">
    <property type="entry name" value="Dipeptide-binding Protein, Domain 3"/>
    <property type="match status" value="1"/>
</dbReference>
<gene>
    <name evidence="4" type="ORF">GCM10023220_03580</name>
</gene>
<feature type="signal peptide" evidence="2">
    <location>
        <begin position="1"/>
        <end position="22"/>
    </location>
</feature>
<evidence type="ECO:0000256" key="2">
    <source>
        <dbReference type="SAM" id="SignalP"/>
    </source>
</evidence>
<dbReference type="PROSITE" id="PS51257">
    <property type="entry name" value="PROKAR_LIPOPROTEIN"/>
    <property type="match status" value="1"/>
</dbReference>
<comment type="caution">
    <text evidence="4">The sequence shown here is derived from an EMBL/GenBank/DDBJ whole genome shotgun (WGS) entry which is preliminary data.</text>
</comment>
<dbReference type="InterPro" id="IPR030678">
    <property type="entry name" value="Peptide/Ni-bd"/>
</dbReference>
<evidence type="ECO:0000313" key="4">
    <source>
        <dbReference type="EMBL" id="GAA4783686.1"/>
    </source>
</evidence>
<keyword evidence="2" id="KW-0732">Signal</keyword>
<dbReference type="Pfam" id="PF00496">
    <property type="entry name" value="SBP_bac_5"/>
    <property type="match status" value="1"/>
</dbReference>
<dbReference type="Gene3D" id="3.40.190.10">
    <property type="entry name" value="Periplasmic binding protein-like II"/>
    <property type="match status" value="1"/>
</dbReference>
<protein>
    <submittedName>
        <fullName evidence="4">ABC transporter substrate-binding protein</fullName>
    </submittedName>
</protein>